<comment type="similarity">
    <text evidence="1 4">Belongs to the glycosyl hydrolase 28 family.</text>
</comment>
<dbReference type="PANTHER" id="PTHR31339:SF9">
    <property type="entry name" value="PLASMIN AND FIBRONECTIN-BINDING PROTEIN A"/>
    <property type="match status" value="1"/>
</dbReference>
<keyword evidence="5" id="KW-0732">Signal</keyword>
<dbReference type="GO" id="GO:0005975">
    <property type="term" value="P:carbohydrate metabolic process"/>
    <property type="evidence" value="ECO:0007669"/>
    <property type="project" value="InterPro"/>
</dbReference>
<dbReference type="InterPro" id="IPR006626">
    <property type="entry name" value="PbH1"/>
</dbReference>
<keyword evidence="2 4" id="KW-0378">Hydrolase</keyword>
<keyword evidence="3 4" id="KW-0326">Glycosidase</keyword>
<accession>A0A9D1GDM3</accession>
<dbReference type="SMART" id="SM00710">
    <property type="entry name" value="PbH1"/>
    <property type="match status" value="7"/>
</dbReference>
<evidence type="ECO:0000256" key="2">
    <source>
        <dbReference type="ARBA" id="ARBA00022801"/>
    </source>
</evidence>
<dbReference type="PROSITE" id="PS51257">
    <property type="entry name" value="PROKAR_LIPOPROTEIN"/>
    <property type="match status" value="1"/>
</dbReference>
<evidence type="ECO:0000256" key="4">
    <source>
        <dbReference type="RuleBase" id="RU361169"/>
    </source>
</evidence>
<dbReference type="InterPro" id="IPR011050">
    <property type="entry name" value="Pectin_lyase_fold/virulence"/>
</dbReference>
<evidence type="ECO:0000313" key="6">
    <source>
        <dbReference type="EMBL" id="HIT39197.1"/>
    </source>
</evidence>
<dbReference type="InterPro" id="IPR000743">
    <property type="entry name" value="Glyco_hydro_28"/>
</dbReference>
<name>A0A9D1GDM3_9BACT</name>
<dbReference type="EMBL" id="DVKT01000032">
    <property type="protein sequence ID" value="HIT39197.1"/>
    <property type="molecule type" value="Genomic_DNA"/>
</dbReference>
<dbReference type="Gene3D" id="2.160.20.10">
    <property type="entry name" value="Single-stranded right-handed beta-helix, Pectin lyase-like"/>
    <property type="match status" value="1"/>
</dbReference>
<dbReference type="PROSITE" id="PS00502">
    <property type="entry name" value="POLYGALACTURONASE"/>
    <property type="match status" value="1"/>
</dbReference>
<organism evidence="6 7">
    <name type="scientific">Candidatus Caccoplasma intestinavium</name>
    <dbReference type="NCBI Taxonomy" id="2840716"/>
    <lineage>
        <taxon>Bacteria</taxon>
        <taxon>Pseudomonadati</taxon>
        <taxon>Bacteroidota</taxon>
        <taxon>Bacteroidia</taxon>
        <taxon>Bacteroidales</taxon>
        <taxon>Bacteroidaceae</taxon>
        <taxon>Bacteroidaceae incertae sedis</taxon>
        <taxon>Candidatus Caccoplasma</taxon>
    </lineage>
</organism>
<dbReference type="GO" id="GO:0004650">
    <property type="term" value="F:polygalacturonase activity"/>
    <property type="evidence" value="ECO:0007669"/>
    <property type="project" value="InterPro"/>
</dbReference>
<reference evidence="6" key="2">
    <citation type="journal article" date="2021" name="PeerJ">
        <title>Extensive microbial diversity within the chicken gut microbiome revealed by metagenomics and culture.</title>
        <authorList>
            <person name="Gilroy R."/>
            <person name="Ravi A."/>
            <person name="Getino M."/>
            <person name="Pursley I."/>
            <person name="Horton D.L."/>
            <person name="Alikhan N.F."/>
            <person name="Baker D."/>
            <person name="Gharbi K."/>
            <person name="Hall N."/>
            <person name="Watson M."/>
            <person name="Adriaenssens E.M."/>
            <person name="Foster-Nyarko E."/>
            <person name="Jarju S."/>
            <person name="Secka A."/>
            <person name="Antonio M."/>
            <person name="Oren A."/>
            <person name="Chaudhuri R.R."/>
            <person name="La Ragione R."/>
            <person name="Hildebrand F."/>
            <person name="Pallen M.J."/>
        </authorList>
    </citation>
    <scope>NUCLEOTIDE SEQUENCE</scope>
    <source>
        <strain evidence="6">21143</strain>
    </source>
</reference>
<dbReference type="InterPro" id="IPR051801">
    <property type="entry name" value="GH28_Enzymes"/>
</dbReference>
<feature type="signal peptide" evidence="5">
    <location>
        <begin position="1"/>
        <end position="19"/>
    </location>
</feature>
<reference evidence="6" key="1">
    <citation type="submission" date="2020-10" db="EMBL/GenBank/DDBJ databases">
        <authorList>
            <person name="Gilroy R."/>
        </authorList>
    </citation>
    <scope>NUCLEOTIDE SEQUENCE</scope>
    <source>
        <strain evidence="6">21143</strain>
    </source>
</reference>
<dbReference type="SUPFAM" id="SSF51126">
    <property type="entry name" value="Pectin lyase-like"/>
    <property type="match status" value="1"/>
</dbReference>
<proteinExistence type="inferred from homology"/>
<feature type="chain" id="PRO_5039675383" evidence="5">
    <location>
        <begin position="20"/>
        <end position="524"/>
    </location>
</feature>
<evidence type="ECO:0000313" key="7">
    <source>
        <dbReference type="Proteomes" id="UP000886722"/>
    </source>
</evidence>
<dbReference type="AlphaFoldDB" id="A0A9D1GDM3"/>
<dbReference type="PANTHER" id="PTHR31339">
    <property type="entry name" value="PECTIN LYASE-RELATED"/>
    <property type="match status" value="1"/>
</dbReference>
<comment type="caution">
    <text evidence="6">The sequence shown here is derived from an EMBL/GenBank/DDBJ whole genome shotgun (WGS) entry which is preliminary data.</text>
</comment>
<sequence length="524" mass="56878">MYGILKKSLFISMAGTLLAATSCQMTPKMSEKECVTKNVYENVPFEMPEVLKPVFPDYQVNIRDFGAKSGGKELCTEAINEAIRTVHERGGGTVVIPAGLWLTGPIVLLSNVNLHTEKNALVTFSDDYSLYPIIDTSFEGSDGKRCQSPISALNAENIAVTGQGVFDGAGDKWRPVKKMKMTDRQWNALVKSGGEVDKDGKIWYPDAGALKASVLMSKKGVSKESISTDEWEEMKAWLRPVMVSIRKSKKVLLEGVTFKNSPAWCIHPLSCESLTVNDVKVFNPWYSQNGDALDVESCKNVLITNCLFDAGDDAICLKSGRDEEGRRRGEPSENVIVKDNVVLHGHGGFVIGSEMSGGVKNVYVSGCSFVGTDTGLRFKSARGRGGVVENIYIDNINMINISGDALTFDLYYMGGGAKNAEIPPVDEGTPLFKDIHISDVYCKGAGRAAGFNGLPEMPVRNITVKNMVVTDARKGVAISRVDGIEIEGLDVETEGVALQIENATDVVVNGKKYAEVTDRESVSL</sequence>
<evidence type="ECO:0000256" key="1">
    <source>
        <dbReference type="ARBA" id="ARBA00008834"/>
    </source>
</evidence>
<gene>
    <name evidence="6" type="ORF">IAD06_04060</name>
</gene>
<evidence type="ECO:0000256" key="3">
    <source>
        <dbReference type="ARBA" id="ARBA00023295"/>
    </source>
</evidence>
<dbReference type="InterPro" id="IPR012334">
    <property type="entry name" value="Pectin_lyas_fold"/>
</dbReference>
<dbReference type="Proteomes" id="UP000886722">
    <property type="component" value="Unassembled WGS sequence"/>
</dbReference>
<dbReference type="Pfam" id="PF00295">
    <property type="entry name" value="Glyco_hydro_28"/>
    <property type="match status" value="1"/>
</dbReference>
<evidence type="ECO:0000256" key="5">
    <source>
        <dbReference type="SAM" id="SignalP"/>
    </source>
</evidence>
<protein>
    <submittedName>
        <fullName evidence="6">Glycoside hydrolase family 28 protein</fullName>
    </submittedName>
</protein>